<dbReference type="CDD" id="cd02007">
    <property type="entry name" value="TPP_DXS"/>
    <property type="match status" value="1"/>
</dbReference>
<dbReference type="EMBL" id="DXAJ01000006">
    <property type="protein sequence ID" value="HJA01817.1"/>
    <property type="molecule type" value="Genomic_DNA"/>
</dbReference>
<evidence type="ECO:0000256" key="10">
    <source>
        <dbReference type="ARBA" id="ARBA00023052"/>
    </source>
</evidence>
<comment type="caution">
    <text evidence="14">The sequence shown here is derived from an EMBL/GenBank/DDBJ whole genome shotgun (WGS) entry which is preliminary data.</text>
</comment>
<dbReference type="GO" id="GO:0019288">
    <property type="term" value="P:isopentenyl diphosphate biosynthetic process, methylerythritol 4-phosphate pathway"/>
    <property type="evidence" value="ECO:0007669"/>
    <property type="project" value="TreeGrafter"/>
</dbReference>
<reference evidence="14" key="1">
    <citation type="journal article" date="2021" name="PeerJ">
        <title>Extensive microbial diversity within the chicken gut microbiome revealed by metagenomics and culture.</title>
        <authorList>
            <person name="Gilroy R."/>
            <person name="Ravi A."/>
            <person name="Getino M."/>
            <person name="Pursley I."/>
            <person name="Horton D.L."/>
            <person name="Alikhan N.F."/>
            <person name="Baker D."/>
            <person name="Gharbi K."/>
            <person name="Hall N."/>
            <person name="Watson M."/>
            <person name="Adriaenssens E.M."/>
            <person name="Foster-Nyarko E."/>
            <person name="Jarju S."/>
            <person name="Secka A."/>
            <person name="Antonio M."/>
            <person name="Oren A."/>
            <person name="Chaudhuri R.R."/>
            <person name="La Ragione R."/>
            <person name="Hildebrand F."/>
            <person name="Pallen M.J."/>
        </authorList>
    </citation>
    <scope>NUCLEOTIDE SEQUENCE</scope>
    <source>
        <strain evidence="14">CHK156-179</strain>
    </source>
</reference>
<gene>
    <name evidence="14" type="primary">dxs</name>
    <name evidence="14" type="ORF">H9797_00350</name>
</gene>
<dbReference type="SUPFAM" id="SSF52922">
    <property type="entry name" value="TK C-terminal domain-like"/>
    <property type="match status" value="1"/>
</dbReference>
<keyword evidence="9" id="KW-0784">Thiamine biosynthesis</keyword>
<evidence type="ECO:0000256" key="7">
    <source>
        <dbReference type="ARBA" id="ARBA00022723"/>
    </source>
</evidence>
<dbReference type="Pfam" id="PF02780">
    <property type="entry name" value="Transketolase_C"/>
    <property type="match status" value="1"/>
</dbReference>
<dbReference type="InterPro" id="IPR005475">
    <property type="entry name" value="Transketolase-like_Pyr-bd"/>
</dbReference>
<dbReference type="HAMAP" id="MF_00315">
    <property type="entry name" value="DXP_synth"/>
    <property type="match status" value="1"/>
</dbReference>
<comment type="similarity">
    <text evidence="3">Belongs to the transketolase family. DXPS subfamily.</text>
</comment>
<dbReference type="Pfam" id="PF13292">
    <property type="entry name" value="DXP_synthase_N"/>
    <property type="match status" value="1"/>
</dbReference>
<dbReference type="Proteomes" id="UP000824221">
    <property type="component" value="Unassembled WGS sequence"/>
</dbReference>
<dbReference type="GO" id="GO:0008661">
    <property type="term" value="F:1-deoxy-D-xylulose-5-phosphate synthase activity"/>
    <property type="evidence" value="ECO:0007669"/>
    <property type="project" value="UniProtKB-EC"/>
</dbReference>
<evidence type="ECO:0000256" key="4">
    <source>
        <dbReference type="ARBA" id="ARBA00011738"/>
    </source>
</evidence>
<evidence type="ECO:0000256" key="5">
    <source>
        <dbReference type="ARBA" id="ARBA00013150"/>
    </source>
</evidence>
<evidence type="ECO:0000256" key="12">
    <source>
        <dbReference type="SAM" id="MobiDB-lite"/>
    </source>
</evidence>
<proteinExistence type="inferred from homology"/>
<comment type="subunit">
    <text evidence="4">Homodimer.</text>
</comment>
<dbReference type="SUPFAM" id="SSF52518">
    <property type="entry name" value="Thiamin diphosphate-binding fold (THDP-binding)"/>
    <property type="match status" value="2"/>
</dbReference>
<dbReference type="NCBIfam" id="NF003933">
    <property type="entry name" value="PRK05444.2-2"/>
    <property type="match status" value="1"/>
</dbReference>
<name>A0A9D2KFG8_9FIRM</name>
<dbReference type="InterPro" id="IPR029061">
    <property type="entry name" value="THDP-binding"/>
</dbReference>
<reference evidence="14" key="2">
    <citation type="submission" date="2021-04" db="EMBL/GenBank/DDBJ databases">
        <authorList>
            <person name="Gilroy R."/>
        </authorList>
    </citation>
    <scope>NUCLEOTIDE SEQUENCE</scope>
    <source>
        <strain evidence="14">CHK156-179</strain>
    </source>
</reference>
<dbReference type="AlphaFoldDB" id="A0A9D2KFG8"/>
<dbReference type="Gene3D" id="3.40.50.920">
    <property type="match status" value="1"/>
</dbReference>
<keyword evidence="6 14" id="KW-0808">Transferase</keyword>
<evidence type="ECO:0000256" key="3">
    <source>
        <dbReference type="ARBA" id="ARBA00011081"/>
    </source>
</evidence>
<evidence type="ECO:0000256" key="11">
    <source>
        <dbReference type="ARBA" id="ARBA00023229"/>
    </source>
</evidence>
<accession>A0A9D2KFG8</accession>
<dbReference type="GO" id="GO:0009228">
    <property type="term" value="P:thiamine biosynthetic process"/>
    <property type="evidence" value="ECO:0007669"/>
    <property type="project" value="UniProtKB-KW"/>
</dbReference>
<evidence type="ECO:0000256" key="8">
    <source>
        <dbReference type="ARBA" id="ARBA00022842"/>
    </source>
</evidence>
<dbReference type="GO" id="GO:0046872">
    <property type="term" value="F:metal ion binding"/>
    <property type="evidence" value="ECO:0007669"/>
    <property type="project" value="UniProtKB-KW"/>
</dbReference>
<feature type="region of interest" description="Disordered" evidence="12">
    <location>
        <begin position="191"/>
        <end position="212"/>
    </location>
</feature>
<feature type="domain" description="Transketolase-like pyrimidine-binding" evidence="13">
    <location>
        <begin position="287"/>
        <end position="451"/>
    </location>
</feature>
<keyword evidence="10" id="KW-0786">Thiamine pyrophosphate</keyword>
<comment type="cofactor">
    <cofactor evidence="1">
        <name>Mg(2+)</name>
        <dbReference type="ChEBI" id="CHEBI:18420"/>
    </cofactor>
</comment>
<dbReference type="GO" id="GO:0016114">
    <property type="term" value="P:terpenoid biosynthetic process"/>
    <property type="evidence" value="ECO:0007669"/>
    <property type="project" value="InterPro"/>
</dbReference>
<dbReference type="Gene3D" id="3.40.50.970">
    <property type="match status" value="2"/>
</dbReference>
<dbReference type="PANTHER" id="PTHR43322">
    <property type="entry name" value="1-D-DEOXYXYLULOSE 5-PHOSPHATE SYNTHASE-RELATED"/>
    <property type="match status" value="1"/>
</dbReference>
<evidence type="ECO:0000256" key="2">
    <source>
        <dbReference type="ARBA" id="ARBA00004980"/>
    </source>
</evidence>
<dbReference type="InterPro" id="IPR005477">
    <property type="entry name" value="Dxylulose-5-P_synthase"/>
</dbReference>
<evidence type="ECO:0000256" key="1">
    <source>
        <dbReference type="ARBA" id="ARBA00001946"/>
    </source>
</evidence>
<evidence type="ECO:0000313" key="15">
    <source>
        <dbReference type="Proteomes" id="UP000824221"/>
    </source>
</evidence>
<feature type="non-terminal residue" evidence="14">
    <location>
        <position position="571"/>
    </location>
</feature>
<sequence>MREIENGELKSASLSQLKELCGELREEILATVSRCGGHLSSNLGAVELTVSLHRVFDFPRDKIVFDVGHQCYAHKLLSGRAGAFGTLRQEGGLSGFPKRSESEYDCYGTGHAGTAISAALGFAKARDLKGEKEAVIALVGDGSFNNGLIYEALNSLKILNTRILIILNDNGMSISETVGSMAAVLKEMRESDAAQDAEGSPGTARRDGGETAIPEEDVRLFEHFGLTYTGVVNGHDMGELLASLERAKHALEKGSVLLHVHTRKGYGHAFAERAPTETHGVGAGGGAEYSRALGEELTALAKTDSRIVAVTAAMTDSLGLRGFFETFPERAFDVGICEEHAAVLSASLAAAGMRPYYAIYSTFLQRAYDEIVHDVCAQNLPVVFCVDRAGVTGRDGETHQGVFDLSYLTPIPNLTIAVPKDISEFRAMLRMSVRMDGPLAIRYPREGSEGVKLPETDIEIGKFEVLHSTMSDMVLLAAGERCLNIARRVLKRAQNEGLDFTLVNARFVKPLDEGLLSSLKAHTVITIEDNVLIGGLGDSVARFYRGSGKEVVSFGYPDVFIPHGAPYDLMR</sequence>
<organism evidence="14 15">
    <name type="scientific">Candidatus Gallimonas gallistercoris</name>
    <dbReference type="NCBI Taxonomy" id="2838602"/>
    <lineage>
        <taxon>Bacteria</taxon>
        <taxon>Bacillati</taxon>
        <taxon>Bacillota</taxon>
        <taxon>Clostridia</taxon>
        <taxon>Candidatus Gallimonas</taxon>
    </lineage>
</organism>
<dbReference type="GO" id="GO:0005829">
    <property type="term" value="C:cytosol"/>
    <property type="evidence" value="ECO:0007669"/>
    <property type="project" value="TreeGrafter"/>
</dbReference>
<evidence type="ECO:0000256" key="6">
    <source>
        <dbReference type="ARBA" id="ARBA00022679"/>
    </source>
</evidence>
<evidence type="ECO:0000256" key="9">
    <source>
        <dbReference type="ARBA" id="ARBA00022977"/>
    </source>
</evidence>
<evidence type="ECO:0000313" key="14">
    <source>
        <dbReference type="EMBL" id="HJA01817.1"/>
    </source>
</evidence>
<keyword evidence="11" id="KW-0414">Isoprene biosynthesis</keyword>
<dbReference type="SMART" id="SM00861">
    <property type="entry name" value="Transket_pyr"/>
    <property type="match status" value="1"/>
</dbReference>
<keyword evidence="8" id="KW-0460">Magnesium</keyword>
<dbReference type="InterPro" id="IPR033248">
    <property type="entry name" value="Transketolase_C"/>
</dbReference>
<evidence type="ECO:0000259" key="13">
    <source>
        <dbReference type="SMART" id="SM00861"/>
    </source>
</evidence>
<dbReference type="CDD" id="cd07033">
    <property type="entry name" value="TPP_PYR_DXS_TK_like"/>
    <property type="match status" value="1"/>
</dbReference>
<protein>
    <recommendedName>
        <fullName evidence="5">1-deoxy-D-xylulose-5-phosphate synthase</fullName>
        <ecNumber evidence="5">2.2.1.7</ecNumber>
    </recommendedName>
</protein>
<dbReference type="PANTHER" id="PTHR43322:SF5">
    <property type="entry name" value="1-DEOXY-D-XYLULOSE-5-PHOSPHATE SYNTHASE, CHLOROPLASTIC"/>
    <property type="match status" value="1"/>
</dbReference>
<dbReference type="InterPro" id="IPR009014">
    <property type="entry name" value="Transketo_C/PFOR_II"/>
</dbReference>
<comment type="pathway">
    <text evidence="2">Metabolic intermediate biosynthesis; 1-deoxy-D-xylulose 5-phosphate biosynthesis; 1-deoxy-D-xylulose 5-phosphate from D-glyceraldehyde 3-phosphate and pyruvate: step 1/1.</text>
</comment>
<keyword evidence="7" id="KW-0479">Metal-binding</keyword>
<dbReference type="NCBIfam" id="TIGR00204">
    <property type="entry name" value="dxs"/>
    <property type="match status" value="1"/>
</dbReference>
<dbReference type="Pfam" id="PF02779">
    <property type="entry name" value="Transket_pyr"/>
    <property type="match status" value="1"/>
</dbReference>
<dbReference type="EC" id="2.2.1.7" evidence="5"/>